<dbReference type="EMBL" id="QEVW01000015">
    <property type="protein sequence ID" value="RAW12181.1"/>
    <property type="molecule type" value="Genomic_DNA"/>
</dbReference>
<keyword evidence="1" id="KW-0238">DNA-binding</keyword>
<dbReference type="GO" id="GO:0005829">
    <property type="term" value="C:cytosol"/>
    <property type="evidence" value="ECO:0007669"/>
    <property type="project" value="TreeGrafter"/>
</dbReference>
<evidence type="ECO:0000313" key="3">
    <source>
        <dbReference type="EMBL" id="RAW12181.1"/>
    </source>
</evidence>
<dbReference type="InterPro" id="IPR050807">
    <property type="entry name" value="TransReg_Diox_bact_type"/>
</dbReference>
<dbReference type="PROSITE" id="PS50943">
    <property type="entry name" value="HTH_CROC1"/>
    <property type="match status" value="1"/>
</dbReference>
<protein>
    <recommendedName>
        <fullName evidence="2">HTH cro/C1-type domain-containing protein</fullName>
    </recommendedName>
</protein>
<sequence length="418" mass="48565">MNMVGPKIREIREQLGLSQKQLAGEDMTRSYISLIEKGRAVPSQRMLKIIARRLNTPMEYFLEGNTETDTDIGEAVLDKAKSYFEENNDHACIRMAHNVLTLTKDTLDQTEAYLLIMRSHNRMGEHREAMDKGEAAAFTITRTGDRERIVQYYLEMGRSAFHAELFHAARKYYEQAYTYSSRLKYLQDDHIRALMYLGTTHLRLGNVDQGLDFYHKAEKDARMTGQHELYGEITLGLGKAYYISEQEGHLSLSQDWTKTSADSYKRAKSESYVLALHNLAVIQLHMGQKKEALPLLAECAEIYDKRKLPDKKASILEEISKIYLEEREPLQAEAAIKEALQLLDQRDEGILRAKLYRLLGVVFHEKDNPDEGYYFLRMSHDLLKRIYAEREANISYQLLLLSKQDRKMEYSDYKSFIK</sequence>
<dbReference type="SMART" id="SM00530">
    <property type="entry name" value="HTH_XRE"/>
    <property type="match status" value="1"/>
</dbReference>
<comment type="caution">
    <text evidence="3">The sequence shown here is derived from an EMBL/GenBank/DDBJ whole genome shotgun (WGS) entry which is preliminary data.</text>
</comment>
<dbReference type="Pfam" id="PF01381">
    <property type="entry name" value="HTH_3"/>
    <property type="match status" value="1"/>
</dbReference>
<dbReference type="InterPro" id="IPR019734">
    <property type="entry name" value="TPR_rpt"/>
</dbReference>
<evidence type="ECO:0000259" key="2">
    <source>
        <dbReference type="PROSITE" id="PS50943"/>
    </source>
</evidence>
<gene>
    <name evidence="3" type="ORF">DC345_22960</name>
</gene>
<dbReference type="Gene3D" id="1.10.260.40">
    <property type="entry name" value="lambda repressor-like DNA-binding domains"/>
    <property type="match status" value="1"/>
</dbReference>
<dbReference type="PANTHER" id="PTHR46797">
    <property type="entry name" value="HTH-TYPE TRANSCRIPTIONAL REGULATOR"/>
    <property type="match status" value="1"/>
</dbReference>
<dbReference type="GO" id="GO:0003700">
    <property type="term" value="F:DNA-binding transcription factor activity"/>
    <property type="evidence" value="ECO:0007669"/>
    <property type="project" value="TreeGrafter"/>
</dbReference>
<dbReference type="SUPFAM" id="SSF48452">
    <property type="entry name" value="TPR-like"/>
    <property type="match status" value="3"/>
</dbReference>
<evidence type="ECO:0000313" key="4">
    <source>
        <dbReference type="Proteomes" id="UP000250642"/>
    </source>
</evidence>
<evidence type="ECO:0000256" key="1">
    <source>
        <dbReference type="ARBA" id="ARBA00023125"/>
    </source>
</evidence>
<reference evidence="3 4" key="1">
    <citation type="submission" date="2018-04" db="EMBL/GenBank/DDBJ databases">
        <title>Paenibacillus taichungensis Genome sequencing and assembly.</title>
        <authorList>
            <person name="Xu J."/>
            <person name="Rensing C."/>
            <person name="Mazhar H.S."/>
        </authorList>
    </citation>
    <scope>NUCLEOTIDE SEQUENCE [LARGE SCALE GENOMIC DNA]</scope>
    <source>
        <strain evidence="3 4">NC1</strain>
    </source>
</reference>
<dbReference type="InterPro" id="IPR001387">
    <property type="entry name" value="Cro/C1-type_HTH"/>
</dbReference>
<dbReference type="Gene3D" id="1.25.40.10">
    <property type="entry name" value="Tetratricopeptide repeat domain"/>
    <property type="match status" value="2"/>
</dbReference>
<proteinExistence type="predicted"/>
<dbReference type="SMART" id="SM00028">
    <property type="entry name" value="TPR"/>
    <property type="match status" value="5"/>
</dbReference>
<name>A0A329QJU4_9BACL</name>
<feature type="domain" description="HTH cro/C1-type" evidence="2">
    <location>
        <begin position="8"/>
        <end position="61"/>
    </location>
</feature>
<dbReference type="InterPro" id="IPR010982">
    <property type="entry name" value="Lambda_DNA-bd_dom_sf"/>
</dbReference>
<dbReference type="Proteomes" id="UP000250642">
    <property type="component" value="Unassembled WGS sequence"/>
</dbReference>
<dbReference type="SUPFAM" id="SSF47413">
    <property type="entry name" value="lambda repressor-like DNA-binding domains"/>
    <property type="match status" value="1"/>
</dbReference>
<dbReference type="CDD" id="cd00093">
    <property type="entry name" value="HTH_XRE"/>
    <property type="match status" value="1"/>
</dbReference>
<dbReference type="PANTHER" id="PTHR46797:SF1">
    <property type="entry name" value="METHYLPHOSPHONATE SYNTHASE"/>
    <property type="match status" value="1"/>
</dbReference>
<organism evidence="3 4">
    <name type="scientific">Paenibacillus taichungensis</name>
    <dbReference type="NCBI Taxonomy" id="484184"/>
    <lineage>
        <taxon>Bacteria</taxon>
        <taxon>Bacillati</taxon>
        <taxon>Bacillota</taxon>
        <taxon>Bacilli</taxon>
        <taxon>Bacillales</taxon>
        <taxon>Paenibacillaceae</taxon>
        <taxon>Paenibacillus</taxon>
    </lineage>
</organism>
<accession>A0A329QJU4</accession>
<dbReference type="AlphaFoldDB" id="A0A329QJU4"/>
<dbReference type="InterPro" id="IPR011990">
    <property type="entry name" value="TPR-like_helical_dom_sf"/>
</dbReference>
<dbReference type="GO" id="GO:0003677">
    <property type="term" value="F:DNA binding"/>
    <property type="evidence" value="ECO:0007669"/>
    <property type="project" value="UniProtKB-KW"/>
</dbReference>